<evidence type="ECO:0000256" key="2">
    <source>
        <dbReference type="ARBA" id="ARBA00004123"/>
    </source>
</evidence>
<evidence type="ECO:0000256" key="9">
    <source>
        <dbReference type="ARBA" id="ARBA00022801"/>
    </source>
</evidence>
<evidence type="ECO:0000256" key="1">
    <source>
        <dbReference type="ARBA" id="ARBA00001968"/>
    </source>
</evidence>
<organism evidence="14">
    <name type="scientific">Photinus pyralis</name>
    <name type="common">Common eastern firefly</name>
    <name type="synonym">Lampyris pyralis</name>
    <dbReference type="NCBI Taxonomy" id="7054"/>
    <lineage>
        <taxon>Eukaryota</taxon>
        <taxon>Metazoa</taxon>
        <taxon>Ecdysozoa</taxon>
        <taxon>Arthropoda</taxon>
        <taxon>Hexapoda</taxon>
        <taxon>Insecta</taxon>
        <taxon>Pterygota</taxon>
        <taxon>Neoptera</taxon>
        <taxon>Endopterygota</taxon>
        <taxon>Coleoptera</taxon>
        <taxon>Polyphaga</taxon>
        <taxon>Elateriformia</taxon>
        <taxon>Elateroidea</taxon>
        <taxon>Lampyridae</taxon>
        <taxon>Lampyrinae</taxon>
        <taxon>Photinus</taxon>
    </lineage>
</organism>
<dbReference type="EMBL" id="GEZM01080383">
    <property type="protein sequence ID" value="JAV62179.1"/>
    <property type="molecule type" value="Transcribed_RNA"/>
</dbReference>
<dbReference type="GO" id="GO:0046872">
    <property type="term" value="F:metal ion binding"/>
    <property type="evidence" value="ECO:0007669"/>
    <property type="project" value="UniProtKB-KW"/>
</dbReference>
<protein>
    <recommendedName>
        <fullName evidence="5">Putative nuclease HARBI1</fullName>
    </recommendedName>
    <alternativeName>
        <fullName evidence="11">Harbinger transposase-derived nuclease</fullName>
    </alternativeName>
</protein>
<accession>A0A1Y1KLA7</accession>
<feature type="domain" description="DDE Tnp4" evidence="13">
    <location>
        <begin position="119"/>
        <end position="269"/>
    </location>
</feature>
<evidence type="ECO:0000256" key="11">
    <source>
        <dbReference type="ARBA" id="ARBA00030126"/>
    </source>
</evidence>
<dbReference type="AlphaFoldDB" id="A0A1Y1KLA7"/>
<evidence type="ECO:0000256" key="8">
    <source>
        <dbReference type="ARBA" id="ARBA00022723"/>
    </source>
</evidence>
<dbReference type="PRINTS" id="PR02086">
    <property type="entry name" value="PUTNUCHARBI1"/>
</dbReference>
<evidence type="ECO:0000313" key="14">
    <source>
        <dbReference type="EMBL" id="JAV62179.1"/>
    </source>
</evidence>
<dbReference type="Pfam" id="PF13359">
    <property type="entry name" value="DDE_Tnp_4"/>
    <property type="match status" value="1"/>
</dbReference>
<keyword evidence="9" id="KW-0378">Hydrolase</keyword>
<evidence type="ECO:0000256" key="4">
    <source>
        <dbReference type="ARBA" id="ARBA00006958"/>
    </source>
</evidence>
<dbReference type="PANTHER" id="PTHR22930:SF289">
    <property type="entry name" value="DDE TNP4 DOMAIN-CONTAINING PROTEIN-RELATED"/>
    <property type="match status" value="1"/>
</dbReference>
<evidence type="ECO:0000256" key="10">
    <source>
        <dbReference type="ARBA" id="ARBA00023242"/>
    </source>
</evidence>
<comment type="subcellular location">
    <subcellularLocation>
        <location evidence="3">Cytoplasm</location>
    </subcellularLocation>
    <subcellularLocation>
        <location evidence="2">Nucleus</location>
    </subcellularLocation>
</comment>
<sequence length="324" mass="36819">MDDMNFFRRFRLTKQATISLLELIEDQLEFDNDLNNSVSPINQLLTTLLFYASSSHQINIADFMHMHQGTVSRVIKKVSQVIAGLRNRFIKMPSTPEEIVASQNSFYRVARFPRVIGCVDGTHIKIRSPGGEDGEVYRNRKSYFSINVQLVCDSTLKIINVVARWPGSAHDATIFNNSRLRTRCEAGEFGTAILLGDSGYALKAYLLTPLLNPTTPAQQLYNESHIRTRNCTERTNGVWKRRFPALCYGLRCHIDTALTVIVATAVLHNIAINMHEDMPPPPNDINAEELEYLIQQGQIEAIQGPQHINYDFRTHIVNNYFAHL</sequence>
<proteinExistence type="inferred from homology"/>
<comment type="function">
    <text evidence="12">Transposase-derived protein that may have nuclease activity. Does not have transposase activity.</text>
</comment>
<dbReference type="InterPro" id="IPR026103">
    <property type="entry name" value="HARBI1_animal"/>
</dbReference>
<evidence type="ECO:0000256" key="3">
    <source>
        <dbReference type="ARBA" id="ARBA00004496"/>
    </source>
</evidence>
<reference evidence="14" key="1">
    <citation type="journal article" date="2016" name="Sci. Rep.">
        <title>Molecular characterization of firefly nuptial gifts: a multi-omics approach sheds light on postcopulatory sexual selection.</title>
        <authorList>
            <person name="Al-Wathiqui N."/>
            <person name="Fallon T.R."/>
            <person name="South A."/>
            <person name="Weng J.K."/>
            <person name="Lewis S.M."/>
        </authorList>
    </citation>
    <scope>NUCLEOTIDE SEQUENCE</scope>
</reference>
<keyword evidence="6" id="KW-0963">Cytoplasm</keyword>
<evidence type="ECO:0000256" key="12">
    <source>
        <dbReference type="ARBA" id="ARBA00045850"/>
    </source>
</evidence>
<evidence type="ECO:0000256" key="7">
    <source>
        <dbReference type="ARBA" id="ARBA00022722"/>
    </source>
</evidence>
<evidence type="ECO:0000256" key="6">
    <source>
        <dbReference type="ARBA" id="ARBA00022490"/>
    </source>
</evidence>
<dbReference type="InterPro" id="IPR045249">
    <property type="entry name" value="HARBI1-like"/>
</dbReference>
<dbReference type="PANTHER" id="PTHR22930">
    <property type="match status" value="1"/>
</dbReference>
<evidence type="ECO:0000259" key="13">
    <source>
        <dbReference type="Pfam" id="PF13359"/>
    </source>
</evidence>
<name>A0A1Y1KLA7_PHOPY</name>
<keyword evidence="8" id="KW-0479">Metal-binding</keyword>
<dbReference type="GO" id="GO:0004518">
    <property type="term" value="F:nuclease activity"/>
    <property type="evidence" value="ECO:0007669"/>
    <property type="project" value="UniProtKB-KW"/>
</dbReference>
<comment type="cofactor">
    <cofactor evidence="1">
        <name>a divalent metal cation</name>
        <dbReference type="ChEBI" id="CHEBI:60240"/>
    </cofactor>
</comment>
<keyword evidence="7" id="KW-0540">Nuclease</keyword>
<dbReference type="GO" id="GO:0005634">
    <property type="term" value="C:nucleus"/>
    <property type="evidence" value="ECO:0007669"/>
    <property type="project" value="UniProtKB-SubCell"/>
</dbReference>
<dbReference type="InterPro" id="IPR027806">
    <property type="entry name" value="HARBI1_dom"/>
</dbReference>
<dbReference type="GO" id="GO:0005737">
    <property type="term" value="C:cytoplasm"/>
    <property type="evidence" value="ECO:0007669"/>
    <property type="project" value="UniProtKB-SubCell"/>
</dbReference>
<keyword evidence="10" id="KW-0539">Nucleus</keyword>
<evidence type="ECO:0000256" key="5">
    <source>
        <dbReference type="ARBA" id="ARBA00015519"/>
    </source>
</evidence>
<comment type="similarity">
    <text evidence="4">Belongs to the HARBI1 family.</text>
</comment>
<dbReference type="GO" id="GO:0016787">
    <property type="term" value="F:hydrolase activity"/>
    <property type="evidence" value="ECO:0007669"/>
    <property type="project" value="UniProtKB-KW"/>
</dbReference>